<evidence type="ECO:0000256" key="2">
    <source>
        <dbReference type="ARBA" id="ARBA00006046"/>
    </source>
</evidence>
<dbReference type="Gene3D" id="3.50.50.60">
    <property type="entry name" value="FAD/NAD(P)-binding domain"/>
    <property type="match status" value="2"/>
</dbReference>
<feature type="domain" description="Amine oxidase" evidence="6">
    <location>
        <begin position="25"/>
        <end position="359"/>
    </location>
</feature>
<evidence type="ECO:0000256" key="1">
    <source>
        <dbReference type="ARBA" id="ARBA00004305"/>
    </source>
</evidence>
<evidence type="ECO:0000259" key="6">
    <source>
        <dbReference type="Pfam" id="PF01593"/>
    </source>
</evidence>
<protein>
    <recommendedName>
        <fullName evidence="5">Pyridine nucleotide-disulfide oxidoreductase domain-containing protein 2</fullName>
    </recommendedName>
</protein>
<comment type="subcellular location">
    <subcellularLocation>
        <location evidence="1">Mitochondrion matrix</location>
    </subcellularLocation>
</comment>
<sequence length="552" mass="60927">MRFATIDHIIRKKWDAVIIGGGHNGLVAAAYLAKAGKQVCVLEKRHVIGGAAVTEEIFPGFLFSRASYVFSLFRPDIIEYLELKRRGLHIYSRDPGSFTPTLNQKSLLLWSDMEKTQQSIGQFSKADALMYPKYIKDLEFLVQNFIPMLDEIPPDASVLFDSGATVRRRLEAIRAIWNLSCHVRKMRGEIGTFLEFLTAPATKILNRYFESEILKTTLATDATIGAAISPSTPGSAYILFHHVMGEVNGVKGAWGYVKGGMGQLSTVIAESAQEAGAEIVVNADAQRIMTMEGKVSGVCLNDGSVIHCDCVLSNADPGSTMLGLIQDHELPIDVRSHFMRSWQCEPASTKINVALDRLPDFTCRPNGSEEVSPLPHHSATLHFEDTLQQLEDAFMDYKRGSASSRPIIEMVIPSSVDSSISPPGKHVALLFVQYTPYKPQEGAWNASTRENFARKVFNVIDQYAPGFSQSIINYEILTPPDLEEVFSLPRGNIFHGSMGLDQLFWLRPMKGMSDYRTCIRGLYLCSAGTHPGGGVMGACGRNAAMVCLRDMC</sequence>
<dbReference type="InterPro" id="IPR036188">
    <property type="entry name" value="FAD/NAD-bd_sf"/>
</dbReference>
<dbReference type="PANTHER" id="PTHR10668:SF103">
    <property type="entry name" value="PYRIDINE NUCLEOTIDE-DISULFIDE OXIDOREDUCTASE DOMAIN-CONTAINING PROTEIN 2"/>
    <property type="match status" value="1"/>
</dbReference>
<comment type="similarity">
    <text evidence="2">Belongs to the carotenoid/retinoid oxidoreductase family.</text>
</comment>
<dbReference type="PANTHER" id="PTHR10668">
    <property type="entry name" value="PHYTOENE DEHYDROGENASE"/>
    <property type="match status" value="1"/>
</dbReference>
<evidence type="ECO:0000313" key="7">
    <source>
        <dbReference type="EMBL" id="CCI40989.1"/>
    </source>
</evidence>
<comment type="function">
    <text evidence="3">Probable oxidoreductase that may play a role as regulator of mitochondrial function.</text>
</comment>
<name>A0A024G3V6_9STRA</name>
<gene>
    <name evidence="7" type="ORF">BN9_017730</name>
</gene>
<reference evidence="7 8" key="1">
    <citation type="submission" date="2012-05" db="EMBL/GenBank/DDBJ databases">
        <title>Recombination and specialization in a pathogen metapopulation.</title>
        <authorList>
            <person name="Gardiner A."/>
            <person name="Kemen E."/>
            <person name="Schultz-Larsen T."/>
            <person name="MacLean D."/>
            <person name="Van Oosterhout C."/>
            <person name="Jones J.D.G."/>
        </authorList>
    </citation>
    <scope>NUCLEOTIDE SEQUENCE [LARGE SCALE GENOMIC DNA]</scope>
    <source>
        <strain evidence="7 8">Ac Nc2</strain>
    </source>
</reference>
<evidence type="ECO:0000256" key="3">
    <source>
        <dbReference type="ARBA" id="ARBA00037217"/>
    </source>
</evidence>
<evidence type="ECO:0000313" key="8">
    <source>
        <dbReference type="Proteomes" id="UP000053237"/>
    </source>
</evidence>
<dbReference type="AlphaFoldDB" id="A0A024G3V6"/>
<dbReference type="GO" id="GO:0016491">
    <property type="term" value="F:oxidoreductase activity"/>
    <property type="evidence" value="ECO:0007669"/>
    <property type="project" value="InterPro"/>
</dbReference>
<dbReference type="GO" id="GO:0005759">
    <property type="term" value="C:mitochondrial matrix"/>
    <property type="evidence" value="ECO:0007669"/>
    <property type="project" value="UniProtKB-SubCell"/>
</dbReference>
<evidence type="ECO:0000256" key="5">
    <source>
        <dbReference type="ARBA" id="ARBA00040298"/>
    </source>
</evidence>
<dbReference type="OrthoDB" id="7777654at2759"/>
<comment type="caution">
    <text evidence="7">The sequence shown here is derived from an EMBL/GenBank/DDBJ whole genome shotgun (WGS) entry which is preliminary data.</text>
</comment>
<dbReference type="Pfam" id="PF01593">
    <property type="entry name" value="Amino_oxidase"/>
    <property type="match status" value="1"/>
</dbReference>
<comment type="subunit">
    <text evidence="4">Interacts with COX5B; this interaction may contribute to localize PYROXD2 to the inner face of the inner mitochondrial membrane.</text>
</comment>
<keyword evidence="8" id="KW-1185">Reference proteome</keyword>
<organism evidence="7 8">
    <name type="scientific">Albugo candida</name>
    <dbReference type="NCBI Taxonomy" id="65357"/>
    <lineage>
        <taxon>Eukaryota</taxon>
        <taxon>Sar</taxon>
        <taxon>Stramenopiles</taxon>
        <taxon>Oomycota</taxon>
        <taxon>Peronosporomycetes</taxon>
        <taxon>Albuginales</taxon>
        <taxon>Albuginaceae</taxon>
        <taxon>Albugo</taxon>
    </lineage>
</organism>
<proteinExistence type="inferred from homology"/>
<dbReference type="EMBL" id="CAIX01000013">
    <property type="protein sequence ID" value="CCI40989.1"/>
    <property type="molecule type" value="Genomic_DNA"/>
</dbReference>
<dbReference type="STRING" id="65357.A0A024G3V6"/>
<accession>A0A024G3V6</accession>
<dbReference type="SUPFAM" id="SSF51905">
    <property type="entry name" value="FAD/NAD(P)-binding domain"/>
    <property type="match status" value="1"/>
</dbReference>
<dbReference type="Proteomes" id="UP000053237">
    <property type="component" value="Unassembled WGS sequence"/>
</dbReference>
<evidence type="ECO:0000256" key="4">
    <source>
        <dbReference type="ARBA" id="ARBA00038825"/>
    </source>
</evidence>
<dbReference type="InParanoid" id="A0A024G3V6"/>
<dbReference type="InterPro" id="IPR002937">
    <property type="entry name" value="Amino_oxidase"/>
</dbReference>